<protein>
    <submittedName>
        <fullName evidence="2">Uncharacterized protein</fullName>
    </submittedName>
</protein>
<keyword evidence="3" id="KW-1185">Reference proteome</keyword>
<dbReference type="STRING" id="1178825.SAMN05216261_0343"/>
<accession>A0A1M6AC42</accession>
<dbReference type="OrthoDB" id="9814425at2"/>
<name>A0A1M6AC42_9FLAO</name>
<dbReference type="eggNOG" id="ENOG502ZC26">
    <property type="taxonomic scope" value="Bacteria"/>
</dbReference>
<evidence type="ECO:0000313" key="3">
    <source>
        <dbReference type="Proteomes" id="UP000184396"/>
    </source>
</evidence>
<feature type="chain" id="PRO_5009915688" evidence="1">
    <location>
        <begin position="18"/>
        <end position="188"/>
    </location>
</feature>
<feature type="signal peptide" evidence="1">
    <location>
        <begin position="1"/>
        <end position="17"/>
    </location>
</feature>
<dbReference type="Proteomes" id="UP000184396">
    <property type="component" value="Unassembled WGS sequence"/>
</dbReference>
<sequence length="188" mass="21915">MRISTLLLFFLSFSAFAQYEYEPSKDYPFGRPNPEAPQQITDFSAMIGECDCKSSTRNQDGSWSEEIDMIWRWKYILNGTAVQDETLKADGGHSGSIRQFVADSSRWYVHWFSSKTPSTTLPTWEGNKKEDKIVLYREQKAPNGMEGFFRLTFYDMSESGYKWIGEWVDKSESVVFPTWKINCTRKKK</sequence>
<proteinExistence type="predicted"/>
<evidence type="ECO:0000256" key="1">
    <source>
        <dbReference type="SAM" id="SignalP"/>
    </source>
</evidence>
<evidence type="ECO:0000313" key="2">
    <source>
        <dbReference type="EMBL" id="SHI33991.1"/>
    </source>
</evidence>
<reference evidence="2 3" key="1">
    <citation type="submission" date="2016-11" db="EMBL/GenBank/DDBJ databases">
        <authorList>
            <person name="Jaros S."/>
            <person name="Januszkiewicz K."/>
            <person name="Wedrychowicz H."/>
        </authorList>
    </citation>
    <scope>NUCLEOTIDE SEQUENCE [LARGE SCALE GENOMIC DNA]</scope>
    <source>
        <strain evidence="2 3">CGMCC 1.12213</strain>
    </source>
</reference>
<dbReference type="RefSeq" id="WP_019386311.1">
    <property type="nucleotide sequence ID" value="NZ_ALIH01000001.1"/>
</dbReference>
<keyword evidence="1" id="KW-0732">Signal</keyword>
<dbReference type="EMBL" id="FQYK01000001">
    <property type="protein sequence ID" value="SHI33991.1"/>
    <property type="molecule type" value="Genomic_DNA"/>
</dbReference>
<gene>
    <name evidence="2" type="ORF">SAMN05216261_0343</name>
</gene>
<dbReference type="AlphaFoldDB" id="A0A1M6AC42"/>
<organism evidence="2 3">
    <name type="scientific">Algibacter luteus</name>
    <dbReference type="NCBI Taxonomy" id="1178825"/>
    <lineage>
        <taxon>Bacteria</taxon>
        <taxon>Pseudomonadati</taxon>
        <taxon>Bacteroidota</taxon>
        <taxon>Flavobacteriia</taxon>
        <taxon>Flavobacteriales</taxon>
        <taxon>Flavobacteriaceae</taxon>
        <taxon>Algibacter</taxon>
    </lineage>
</organism>